<evidence type="ECO:0008006" key="5">
    <source>
        <dbReference type="Google" id="ProtNLM"/>
    </source>
</evidence>
<dbReference type="AlphaFoldDB" id="A0A0R1YCW2"/>
<dbReference type="OrthoDB" id="2311528at2"/>
<comment type="caution">
    <text evidence="3">The sequence shown here is derived from an EMBL/GenBank/DDBJ whole genome shotgun (WGS) entry which is preliminary data.</text>
</comment>
<proteinExistence type="predicted"/>
<feature type="compositionally biased region" description="Polar residues" evidence="1">
    <location>
        <begin position="23"/>
        <end position="50"/>
    </location>
</feature>
<keyword evidence="2" id="KW-0732">Signal</keyword>
<dbReference type="PATRIC" id="fig|1423754.3.peg.798"/>
<accession>A0A0R1YCW2</accession>
<dbReference type="EMBL" id="AZGI01000025">
    <property type="protein sequence ID" value="KRM40304.1"/>
    <property type="molecule type" value="Genomic_DNA"/>
</dbReference>
<dbReference type="Proteomes" id="UP000051223">
    <property type="component" value="Unassembled WGS sequence"/>
</dbReference>
<dbReference type="PROSITE" id="PS51257">
    <property type="entry name" value="PROKAR_LIPOPROTEIN"/>
    <property type="match status" value="1"/>
</dbReference>
<feature type="signal peptide" evidence="2">
    <location>
        <begin position="1"/>
        <end position="19"/>
    </location>
</feature>
<evidence type="ECO:0000313" key="3">
    <source>
        <dbReference type="EMBL" id="KRM40304.1"/>
    </source>
</evidence>
<dbReference type="STRING" id="1423754.FC39_GL000776"/>
<name>A0A0R1YCW2_9LACO</name>
<protein>
    <recommendedName>
        <fullName evidence="5">Lipoprotein</fullName>
    </recommendedName>
</protein>
<feature type="chain" id="PRO_5038814668" description="Lipoprotein" evidence="2">
    <location>
        <begin position="20"/>
        <end position="192"/>
    </location>
</feature>
<feature type="region of interest" description="Disordered" evidence="1">
    <location>
        <begin position="23"/>
        <end position="52"/>
    </location>
</feature>
<gene>
    <name evidence="3" type="ORF">FC39_GL000776</name>
</gene>
<sequence>MFKKISILIFSLFMFTACSNQNNTQKQASSSNKPKTHYQSKNSQIKSTKPNLKKKYHGLKLMTVPSEFRGTWYRSDAFSKKARKLIITNHLVNESVLYKKVGKFKLDHNSTKQNKEYAGNISLGKYLQKNGQSWLRVTDILGPVDLVYITGNFKGHECLYLAYSSGDIHSAIFKDAKTAVKYRKYDFSKVNN</sequence>
<dbReference type="RefSeq" id="WP_025079888.1">
    <property type="nucleotide sequence ID" value="NZ_AZGI01000025.1"/>
</dbReference>
<evidence type="ECO:0000256" key="2">
    <source>
        <dbReference type="SAM" id="SignalP"/>
    </source>
</evidence>
<evidence type="ECO:0000256" key="1">
    <source>
        <dbReference type="SAM" id="MobiDB-lite"/>
    </source>
</evidence>
<dbReference type="eggNOG" id="ENOG5030PQ9">
    <property type="taxonomic scope" value="Bacteria"/>
</dbReference>
<keyword evidence="4" id="KW-1185">Reference proteome</keyword>
<reference evidence="3 4" key="1">
    <citation type="journal article" date="2015" name="Genome Announc.">
        <title>Expanding the biotechnology potential of lactobacilli through comparative genomics of 213 strains and associated genera.</title>
        <authorList>
            <person name="Sun Z."/>
            <person name="Harris H.M."/>
            <person name="McCann A."/>
            <person name="Guo C."/>
            <person name="Argimon S."/>
            <person name="Zhang W."/>
            <person name="Yang X."/>
            <person name="Jeffery I.B."/>
            <person name="Cooney J.C."/>
            <person name="Kagawa T.F."/>
            <person name="Liu W."/>
            <person name="Song Y."/>
            <person name="Salvetti E."/>
            <person name="Wrobel A."/>
            <person name="Rasinkangas P."/>
            <person name="Parkhill J."/>
            <person name="Rea M.C."/>
            <person name="O'Sullivan O."/>
            <person name="Ritari J."/>
            <person name="Douillard F.P."/>
            <person name="Paul Ross R."/>
            <person name="Yang R."/>
            <person name="Briner A.E."/>
            <person name="Felis G.E."/>
            <person name="de Vos W.M."/>
            <person name="Barrangou R."/>
            <person name="Klaenhammer T.R."/>
            <person name="Caufield P.W."/>
            <person name="Cui Y."/>
            <person name="Zhang H."/>
            <person name="O'Toole P.W."/>
        </authorList>
    </citation>
    <scope>NUCLEOTIDE SEQUENCE [LARGE SCALE GENOMIC DNA]</scope>
    <source>
        <strain evidence="3 4">DSM 5661</strain>
    </source>
</reference>
<evidence type="ECO:0000313" key="4">
    <source>
        <dbReference type="Proteomes" id="UP000051223"/>
    </source>
</evidence>
<organism evidence="3 4">
    <name type="scientific">Lactobacillus hamsteri DSM 5661 = JCM 6256</name>
    <dbReference type="NCBI Taxonomy" id="1423754"/>
    <lineage>
        <taxon>Bacteria</taxon>
        <taxon>Bacillati</taxon>
        <taxon>Bacillota</taxon>
        <taxon>Bacilli</taxon>
        <taxon>Lactobacillales</taxon>
        <taxon>Lactobacillaceae</taxon>
        <taxon>Lactobacillus</taxon>
    </lineage>
</organism>